<keyword evidence="4" id="KW-1185">Reference proteome</keyword>
<feature type="transmembrane region" description="Helical" evidence="2">
    <location>
        <begin position="6"/>
        <end position="27"/>
    </location>
</feature>
<evidence type="ECO:0000313" key="4">
    <source>
        <dbReference type="Proteomes" id="UP001143474"/>
    </source>
</evidence>
<name>A0A9W6I7N4_9ACTN</name>
<protein>
    <submittedName>
        <fullName evidence="3">Uncharacterized protein</fullName>
    </submittedName>
</protein>
<reference evidence="3" key="1">
    <citation type="journal article" date="2014" name="Int. J. Syst. Evol. Microbiol.">
        <title>Complete genome sequence of Corynebacterium casei LMG S-19264T (=DSM 44701T), isolated from a smear-ripened cheese.</title>
        <authorList>
            <consortium name="US DOE Joint Genome Institute (JGI-PGF)"/>
            <person name="Walter F."/>
            <person name="Albersmeier A."/>
            <person name="Kalinowski J."/>
            <person name="Ruckert C."/>
        </authorList>
    </citation>
    <scope>NUCLEOTIDE SEQUENCE</scope>
    <source>
        <strain evidence="3">VKM Ac-2007</strain>
    </source>
</reference>
<gene>
    <name evidence="3" type="ORF">GCM10017600_58640</name>
</gene>
<dbReference type="Proteomes" id="UP001143474">
    <property type="component" value="Unassembled WGS sequence"/>
</dbReference>
<evidence type="ECO:0000313" key="3">
    <source>
        <dbReference type="EMBL" id="GLK12454.1"/>
    </source>
</evidence>
<keyword evidence="2" id="KW-1133">Transmembrane helix</keyword>
<reference evidence="3" key="2">
    <citation type="submission" date="2023-01" db="EMBL/GenBank/DDBJ databases">
        <authorList>
            <person name="Sun Q."/>
            <person name="Evtushenko L."/>
        </authorList>
    </citation>
    <scope>NUCLEOTIDE SEQUENCE</scope>
    <source>
        <strain evidence="3">VKM Ac-2007</strain>
    </source>
</reference>
<organism evidence="3 4">
    <name type="scientific">Streptosporangium carneum</name>
    <dbReference type="NCBI Taxonomy" id="47481"/>
    <lineage>
        <taxon>Bacteria</taxon>
        <taxon>Bacillati</taxon>
        <taxon>Actinomycetota</taxon>
        <taxon>Actinomycetes</taxon>
        <taxon>Streptosporangiales</taxon>
        <taxon>Streptosporangiaceae</taxon>
        <taxon>Streptosporangium</taxon>
    </lineage>
</organism>
<dbReference type="RefSeq" id="WP_271220779.1">
    <property type="nucleotide sequence ID" value="NZ_BAAAVD010000009.1"/>
</dbReference>
<accession>A0A9W6I7N4</accession>
<proteinExistence type="predicted"/>
<dbReference type="EMBL" id="BSEV01000016">
    <property type="protein sequence ID" value="GLK12454.1"/>
    <property type="molecule type" value="Genomic_DNA"/>
</dbReference>
<keyword evidence="2" id="KW-0812">Transmembrane</keyword>
<sequence length="98" mass="10030">MDAIQVLAVLFGASAGLFLLISALVVLPGRLRASAARATSAGAVWFGGPSRSERDAGVSGPVLVDPPPPAERAPRVDWVALAEVSEPGRRVGGASARW</sequence>
<evidence type="ECO:0000256" key="2">
    <source>
        <dbReference type="SAM" id="Phobius"/>
    </source>
</evidence>
<keyword evidence="2" id="KW-0472">Membrane</keyword>
<feature type="region of interest" description="Disordered" evidence="1">
    <location>
        <begin position="50"/>
        <end position="69"/>
    </location>
</feature>
<dbReference type="AlphaFoldDB" id="A0A9W6I7N4"/>
<comment type="caution">
    <text evidence="3">The sequence shown here is derived from an EMBL/GenBank/DDBJ whole genome shotgun (WGS) entry which is preliminary data.</text>
</comment>
<evidence type="ECO:0000256" key="1">
    <source>
        <dbReference type="SAM" id="MobiDB-lite"/>
    </source>
</evidence>